<dbReference type="PROSITE" id="PS01124">
    <property type="entry name" value="HTH_ARAC_FAMILY_2"/>
    <property type="match status" value="1"/>
</dbReference>
<reference evidence="5" key="1">
    <citation type="submission" date="2022-12" db="EMBL/GenBank/DDBJ databases">
        <title>Phocaeicola acetigenes sp. nov., isolated feces from a healthy human.</title>
        <authorList>
            <person name="Do H."/>
            <person name="Ha Y.B."/>
            <person name="Kim J.-S."/>
            <person name="Suh M.K."/>
            <person name="Kim H.S."/>
            <person name="Lee J.-S."/>
        </authorList>
    </citation>
    <scope>NUCLEOTIDE SEQUENCE</scope>
    <source>
        <strain evidence="5">KGMB11183</strain>
    </source>
</reference>
<dbReference type="Pfam" id="PF12833">
    <property type="entry name" value="HTH_18"/>
    <property type="match status" value="1"/>
</dbReference>
<protein>
    <submittedName>
        <fullName evidence="5">AraC family transcriptional regulator</fullName>
    </submittedName>
</protein>
<dbReference type="Proteomes" id="UP001141933">
    <property type="component" value="Unassembled WGS sequence"/>
</dbReference>
<evidence type="ECO:0000256" key="3">
    <source>
        <dbReference type="ARBA" id="ARBA00023163"/>
    </source>
</evidence>
<organism evidence="5 6">
    <name type="scientific">Phocaeicola acetigenes</name>
    <dbReference type="NCBI Taxonomy" id="3016083"/>
    <lineage>
        <taxon>Bacteria</taxon>
        <taxon>Pseudomonadati</taxon>
        <taxon>Bacteroidota</taxon>
        <taxon>Bacteroidia</taxon>
        <taxon>Bacteroidales</taxon>
        <taxon>Bacteroidaceae</taxon>
        <taxon>Phocaeicola</taxon>
    </lineage>
</organism>
<sequence>MNTYTPNQFLLKDFVKDTEQFHLSRVNISGLGDLSFHTHDYAELFWVESGSGIHHINGRTVALKPYDVVMIRPTDLHTFSSPKGDLTIVNVAFYTSTLDYYKSRYFPDSNSYFWTDKELPYHCNLRQDCISRFTARVESIMKKKHSFLQLDSLMLHIFRTILNEQQHVTENSQMPPWLINAIEQFKRPENFIRGTESFIELCNRSQDYIGRALKKSLHKTLTSYINEVRMEYAVTQLTMTNMPIKEISSRCGYKSLAHFYFIFRKTYHVSPHQYRTHNQKIV</sequence>
<dbReference type="InterPro" id="IPR009057">
    <property type="entry name" value="Homeodomain-like_sf"/>
</dbReference>
<comment type="caution">
    <text evidence="5">The sequence shown here is derived from an EMBL/GenBank/DDBJ whole genome shotgun (WGS) entry which is preliminary data.</text>
</comment>
<evidence type="ECO:0000313" key="6">
    <source>
        <dbReference type="Proteomes" id="UP001141933"/>
    </source>
</evidence>
<keyword evidence="2" id="KW-0238">DNA-binding</keyword>
<evidence type="ECO:0000313" key="5">
    <source>
        <dbReference type="EMBL" id="MCZ8372423.1"/>
    </source>
</evidence>
<evidence type="ECO:0000259" key="4">
    <source>
        <dbReference type="PROSITE" id="PS01124"/>
    </source>
</evidence>
<dbReference type="PANTHER" id="PTHR43280:SF34">
    <property type="entry name" value="ARAC-FAMILY TRANSCRIPTIONAL REGULATOR"/>
    <property type="match status" value="1"/>
</dbReference>
<dbReference type="Gene3D" id="2.60.120.10">
    <property type="entry name" value="Jelly Rolls"/>
    <property type="match status" value="1"/>
</dbReference>
<dbReference type="InterPro" id="IPR037923">
    <property type="entry name" value="HTH-like"/>
</dbReference>
<dbReference type="PANTHER" id="PTHR43280">
    <property type="entry name" value="ARAC-FAMILY TRANSCRIPTIONAL REGULATOR"/>
    <property type="match status" value="1"/>
</dbReference>
<evidence type="ECO:0000256" key="2">
    <source>
        <dbReference type="ARBA" id="ARBA00023125"/>
    </source>
</evidence>
<feature type="domain" description="HTH araC/xylS-type" evidence="4">
    <location>
        <begin position="205"/>
        <end position="277"/>
    </location>
</feature>
<dbReference type="EMBL" id="JAPZVM010000004">
    <property type="protein sequence ID" value="MCZ8372423.1"/>
    <property type="molecule type" value="Genomic_DNA"/>
</dbReference>
<dbReference type="Gene3D" id="1.10.10.60">
    <property type="entry name" value="Homeodomain-like"/>
    <property type="match status" value="1"/>
</dbReference>
<dbReference type="RefSeq" id="WP_269877622.1">
    <property type="nucleotide sequence ID" value="NZ_JAPZVM010000004.1"/>
</dbReference>
<keyword evidence="1" id="KW-0805">Transcription regulation</keyword>
<dbReference type="SUPFAM" id="SSF46689">
    <property type="entry name" value="Homeodomain-like"/>
    <property type="match status" value="1"/>
</dbReference>
<evidence type="ECO:0000256" key="1">
    <source>
        <dbReference type="ARBA" id="ARBA00023015"/>
    </source>
</evidence>
<dbReference type="InterPro" id="IPR003313">
    <property type="entry name" value="AraC-bd"/>
</dbReference>
<dbReference type="SMART" id="SM00342">
    <property type="entry name" value="HTH_ARAC"/>
    <property type="match status" value="1"/>
</dbReference>
<dbReference type="PRINTS" id="PR00032">
    <property type="entry name" value="HTHARAC"/>
</dbReference>
<dbReference type="InterPro" id="IPR018060">
    <property type="entry name" value="HTH_AraC"/>
</dbReference>
<dbReference type="SUPFAM" id="SSF51215">
    <property type="entry name" value="Regulatory protein AraC"/>
    <property type="match status" value="1"/>
</dbReference>
<dbReference type="Pfam" id="PF02311">
    <property type="entry name" value="AraC_binding"/>
    <property type="match status" value="1"/>
</dbReference>
<keyword evidence="6" id="KW-1185">Reference proteome</keyword>
<dbReference type="InterPro" id="IPR014710">
    <property type="entry name" value="RmlC-like_jellyroll"/>
</dbReference>
<dbReference type="InterPro" id="IPR020449">
    <property type="entry name" value="Tscrpt_reg_AraC-type_HTH"/>
</dbReference>
<proteinExistence type="predicted"/>
<gene>
    <name evidence="5" type="ORF">O6P32_06825</name>
</gene>
<name>A0ABT4PHB0_9BACT</name>
<accession>A0ABT4PHB0</accession>
<keyword evidence="3" id="KW-0804">Transcription</keyword>